<keyword evidence="6" id="KW-1185">Reference proteome</keyword>
<dbReference type="RefSeq" id="WP_379906048.1">
    <property type="nucleotide sequence ID" value="NZ_JBHRTR010000048.1"/>
</dbReference>
<proteinExistence type="predicted"/>
<dbReference type="PROSITE" id="PS50043">
    <property type="entry name" value="HTH_LUXR_2"/>
    <property type="match status" value="1"/>
</dbReference>
<dbReference type="Pfam" id="PF00196">
    <property type="entry name" value="GerE"/>
    <property type="match status" value="1"/>
</dbReference>
<evidence type="ECO:0000313" key="6">
    <source>
        <dbReference type="Proteomes" id="UP001595528"/>
    </source>
</evidence>
<dbReference type="SUPFAM" id="SSF46894">
    <property type="entry name" value="C-terminal effector domain of the bipartite response regulators"/>
    <property type="match status" value="1"/>
</dbReference>
<organism evidence="5 6">
    <name type="scientific">Marinibaculum pumilum</name>
    <dbReference type="NCBI Taxonomy" id="1766165"/>
    <lineage>
        <taxon>Bacteria</taxon>
        <taxon>Pseudomonadati</taxon>
        <taxon>Pseudomonadota</taxon>
        <taxon>Alphaproteobacteria</taxon>
        <taxon>Rhodospirillales</taxon>
        <taxon>Rhodospirillaceae</taxon>
        <taxon>Marinibaculum</taxon>
    </lineage>
</organism>
<dbReference type="CDD" id="cd06170">
    <property type="entry name" value="LuxR_C_like"/>
    <property type="match status" value="1"/>
</dbReference>
<dbReference type="InterPro" id="IPR016032">
    <property type="entry name" value="Sig_transdc_resp-reg_C-effctor"/>
</dbReference>
<keyword evidence="1" id="KW-0805">Transcription regulation</keyword>
<evidence type="ECO:0000256" key="3">
    <source>
        <dbReference type="ARBA" id="ARBA00023163"/>
    </source>
</evidence>
<dbReference type="Gene3D" id="1.10.10.10">
    <property type="entry name" value="Winged helix-like DNA-binding domain superfamily/Winged helix DNA-binding domain"/>
    <property type="match status" value="1"/>
</dbReference>
<reference evidence="6" key="1">
    <citation type="journal article" date="2019" name="Int. J. Syst. Evol. Microbiol.">
        <title>The Global Catalogue of Microorganisms (GCM) 10K type strain sequencing project: providing services to taxonomists for standard genome sequencing and annotation.</title>
        <authorList>
            <consortium name="The Broad Institute Genomics Platform"/>
            <consortium name="The Broad Institute Genome Sequencing Center for Infectious Disease"/>
            <person name="Wu L."/>
            <person name="Ma J."/>
        </authorList>
    </citation>
    <scope>NUCLEOTIDE SEQUENCE [LARGE SCALE GENOMIC DNA]</scope>
    <source>
        <strain evidence="6">KCTC 42964</strain>
    </source>
</reference>
<dbReference type="InterPro" id="IPR000792">
    <property type="entry name" value="Tscrpt_reg_LuxR_C"/>
</dbReference>
<comment type="caution">
    <text evidence="5">The sequence shown here is derived from an EMBL/GenBank/DDBJ whole genome shotgun (WGS) entry which is preliminary data.</text>
</comment>
<keyword evidence="2" id="KW-0238">DNA-binding</keyword>
<evidence type="ECO:0000256" key="1">
    <source>
        <dbReference type="ARBA" id="ARBA00023015"/>
    </source>
</evidence>
<feature type="domain" description="HTH luxR-type" evidence="4">
    <location>
        <begin position="190"/>
        <end position="253"/>
    </location>
</feature>
<dbReference type="PROSITE" id="PS00622">
    <property type="entry name" value="HTH_LUXR_1"/>
    <property type="match status" value="1"/>
</dbReference>
<sequence>MEKGTDAASRARSGEALAGAVAEHLAVAMGEAGTEEFAAPFLDAAQTLGAVQCMVFAYDSDRARCLLARNFVAGAKGRQRALAYLDGWYRQDPLYRAALAVNHRHSHVLRFAEIRDRMGAEYRALFYDSLDLGGKTAILVARGALRIALNLYHQRPDGPTGWEPNLHRRLCALAGQVAAAHFAAGSGPSWPAPLAVLTERERAVCQGILAGRKAETIAGDLGIAPSSVATYRRRAYEKLGISSRAALFALCRS</sequence>
<accession>A0ABV7L7L6</accession>
<protein>
    <submittedName>
        <fullName evidence="5">LuxR C-terminal-related transcriptional regulator</fullName>
    </submittedName>
</protein>
<name>A0ABV7L7L6_9PROT</name>
<dbReference type="InterPro" id="IPR036388">
    <property type="entry name" value="WH-like_DNA-bd_sf"/>
</dbReference>
<dbReference type="SMART" id="SM00421">
    <property type="entry name" value="HTH_LUXR"/>
    <property type="match status" value="1"/>
</dbReference>
<evidence type="ECO:0000259" key="4">
    <source>
        <dbReference type="PROSITE" id="PS50043"/>
    </source>
</evidence>
<evidence type="ECO:0000313" key="5">
    <source>
        <dbReference type="EMBL" id="MFC3230666.1"/>
    </source>
</evidence>
<dbReference type="EMBL" id="JBHRTR010000048">
    <property type="protein sequence ID" value="MFC3230666.1"/>
    <property type="molecule type" value="Genomic_DNA"/>
</dbReference>
<dbReference type="PANTHER" id="PTHR44688">
    <property type="entry name" value="DNA-BINDING TRANSCRIPTIONAL ACTIVATOR DEVR_DOSR"/>
    <property type="match status" value="1"/>
</dbReference>
<dbReference type="PANTHER" id="PTHR44688:SF16">
    <property type="entry name" value="DNA-BINDING TRANSCRIPTIONAL ACTIVATOR DEVR_DOSR"/>
    <property type="match status" value="1"/>
</dbReference>
<evidence type="ECO:0000256" key="2">
    <source>
        <dbReference type="ARBA" id="ARBA00023125"/>
    </source>
</evidence>
<keyword evidence="3" id="KW-0804">Transcription</keyword>
<dbReference type="Proteomes" id="UP001595528">
    <property type="component" value="Unassembled WGS sequence"/>
</dbReference>
<gene>
    <name evidence="5" type="ORF">ACFOGJ_25685</name>
</gene>